<dbReference type="AlphaFoldDB" id="A0A8H3WJZ2"/>
<comment type="caution">
    <text evidence="3">The sequence shown here is derived from an EMBL/GenBank/DDBJ whole genome shotgun (WGS) entry which is preliminary data.</text>
</comment>
<dbReference type="OrthoDB" id="5234614at2759"/>
<name>A0A8H3WJZ2_9PEZI</name>
<gene>
    <name evidence="3" type="ORF">GQ607_004031</name>
</gene>
<feature type="coiled-coil region" evidence="1">
    <location>
        <begin position="625"/>
        <end position="652"/>
    </location>
</feature>
<evidence type="ECO:0000313" key="4">
    <source>
        <dbReference type="Proteomes" id="UP000434172"/>
    </source>
</evidence>
<accession>A0A8H3WJZ2</accession>
<proteinExistence type="predicted"/>
<feature type="region of interest" description="Disordered" evidence="2">
    <location>
        <begin position="1"/>
        <end position="57"/>
    </location>
</feature>
<feature type="region of interest" description="Disordered" evidence="2">
    <location>
        <begin position="462"/>
        <end position="486"/>
    </location>
</feature>
<evidence type="ECO:0000313" key="3">
    <source>
        <dbReference type="EMBL" id="KAF0328619.1"/>
    </source>
</evidence>
<keyword evidence="1" id="KW-0175">Coiled coil</keyword>
<dbReference type="Proteomes" id="UP000434172">
    <property type="component" value="Unassembled WGS sequence"/>
</dbReference>
<reference evidence="3 4" key="1">
    <citation type="submission" date="2019-12" db="EMBL/GenBank/DDBJ databases">
        <title>A genome sequence resource for the geographically widespread anthracnose pathogen Colletotrichum asianum.</title>
        <authorList>
            <person name="Meng Y."/>
        </authorList>
    </citation>
    <scope>NUCLEOTIDE SEQUENCE [LARGE SCALE GENOMIC DNA]</scope>
    <source>
        <strain evidence="3 4">ICMP 18580</strain>
    </source>
</reference>
<feature type="compositionally biased region" description="Basic and acidic residues" evidence="2">
    <location>
        <begin position="21"/>
        <end position="34"/>
    </location>
</feature>
<dbReference type="EMBL" id="WOWK01000016">
    <property type="protein sequence ID" value="KAF0328619.1"/>
    <property type="molecule type" value="Genomic_DNA"/>
</dbReference>
<keyword evidence="4" id="KW-1185">Reference proteome</keyword>
<evidence type="ECO:0000256" key="2">
    <source>
        <dbReference type="SAM" id="MobiDB-lite"/>
    </source>
</evidence>
<sequence>MASLQEEFHEEDESQEALVESFRKVTIDGTRDSETASEPESENESETQLEPAESELTESNCAIRTALQNACREVDVNEPEFITEDHAVFEPAQRFRTEWNIGPEQWNNFAQLLRGFPHFPIILLQNPAPSHWKPFEEMRQCPTISWLSQELENMGLSLNLVPVVDVCSFFSDQDLEEMDVDRRWEAVEASYKLLEEIFDKLRPTLKVVICCQCATRGRFKDDKMIWRAAKNPLANQLCSSVRNAMEGLALPIYLDGSTMPIGWDRYTLWGVQAFHPRYANFDPTSADGILLRRILERVFHPCVDWYREFLISSLLQLIDDFEETAPDRLRATREMLVKFLAYDIVSSTTSYSQGGSACYFNIMGVQAPQAKKEFRCFTRTAENVPTAEHLMDKCSWKKSTSRQVPTDIFETSQVVSMHGNNPEFWSIESIPASPSESAIEHSPFTNITEDTSVVRPLHDDLTNISPDVKPPSAVMEGPDTFAGKARRGSVDSSISLRDMYPNPMIWLLPFKTQQKILISVQTVLGESYANFASKWIPAILHDLRPQRASTGDSPLATAADKKLCYQLPSNALAFRSAQSTRLAFRSAKELREAILEQNALDIWEIYKILDSAATIAEGLYNDTGAKRIRGLKQEIEQRLETAEAAGSEMRGRLTSQLRDICRQREEIDKKEDAVTCEMLEKKTEEKAVLSQKIEAYLESNFEQVQKDRKT</sequence>
<protein>
    <submittedName>
        <fullName evidence="3">Uncharacterized protein</fullName>
    </submittedName>
</protein>
<evidence type="ECO:0000256" key="1">
    <source>
        <dbReference type="SAM" id="Coils"/>
    </source>
</evidence>
<feature type="compositionally biased region" description="Acidic residues" evidence="2">
    <location>
        <begin position="35"/>
        <end position="56"/>
    </location>
</feature>
<organism evidence="3 4">
    <name type="scientific">Colletotrichum asianum</name>
    <dbReference type="NCBI Taxonomy" id="702518"/>
    <lineage>
        <taxon>Eukaryota</taxon>
        <taxon>Fungi</taxon>
        <taxon>Dikarya</taxon>
        <taxon>Ascomycota</taxon>
        <taxon>Pezizomycotina</taxon>
        <taxon>Sordariomycetes</taxon>
        <taxon>Hypocreomycetidae</taxon>
        <taxon>Glomerellales</taxon>
        <taxon>Glomerellaceae</taxon>
        <taxon>Colletotrichum</taxon>
        <taxon>Colletotrichum gloeosporioides species complex</taxon>
    </lineage>
</organism>